<dbReference type="Gene3D" id="3.30.2310.20">
    <property type="entry name" value="RelE-like"/>
    <property type="match status" value="1"/>
</dbReference>
<evidence type="ECO:0000313" key="2">
    <source>
        <dbReference type="Proteomes" id="UP000297998"/>
    </source>
</evidence>
<evidence type="ECO:0000313" key="1">
    <source>
        <dbReference type="EMBL" id="TGN23086.1"/>
    </source>
</evidence>
<protein>
    <submittedName>
        <fullName evidence="1">Type II toxin-antitoxin system RelE/ParE family toxin</fullName>
    </submittedName>
</protein>
<organism evidence="1 2">
    <name type="scientific">Empedobacter tilapiae</name>
    <dbReference type="NCBI Taxonomy" id="2491114"/>
    <lineage>
        <taxon>Bacteria</taxon>
        <taxon>Pseudomonadati</taxon>
        <taxon>Bacteroidota</taxon>
        <taxon>Flavobacteriia</taxon>
        <taxon>Flavobacteriales</taxon>
        <taxon>Weeksellaceae</taxon>
        <taxon>Empedobacter</taxon>
    </lineage>
</organism>
<proteinExistence type="predicted"/>
<dbReference type="Proteomes" id="UP000297998">
    <property type="component" value="Unassembled WGS sequence"/>
</dbReference>
<dbReference type="InterPro" id="IPR035093">
    <property type="entry name" value="RelE/ParE_toxin_dom_sf"/>
</dbReference>
<dbReference type="EMBL" id="SRPE01000012">
    <property type="protein sequence ID" value="TGN23086.1"/>
    <property type="molecule type" value="Genomic_DNA"/>
</dbReference>
<keyword evidence="2" id="KW-1185">Reference proteome</keyword>
<dbReference type="OrthoDB" id="595476at2"/>
<name>A0A4Z1AZL0_9FLAO</name>
<accession>A0A4Z1AZL0</accession>
<dbReference type="AlphaFoldDB" id="A0A4Z1AZL0"/>
<sequence>MNTDYKVSISSIAKANIREAITYYKENATLKVAQSFLKDYEINVEMIRQNPFYNVYYKKFRGKPIKKFPYIIFFTLDEQQK</sequence>
<gene>
    <name evidence="1" type="ORF">E4J94_15195</name>
</gene>
<dbReference type="RefSeq" id="WP_135836643.1">
    <property type="nucleotide sequence ID" value="NZ_CAUQWU010000016.1"/>
</dbReference>
<reference evidence="1 2" key="1">
    <citation type="submission" date="2019-03" db="EMBL/GenBank/DDBJ databases">
        <title>Empedobacter tilapiae sp. nov., isolated from an intestine of Nile tilapia Oreochromis niloticus.</title>
        <authorList>
            <person name="Kim Y.-O."/>
            <person name="Yoon J.-H."/>
        </authorList>
    </citation>
    <scope>NUCLEOTIDE SEQUENCE [LARGE SCALE GENOMIC DNA]</scope>
    <source>
        <strain evidence="1 2">MRS2</strain>
    </source>
</reference>
<comment type="caution">
    <text evidence="1">The sequence shown here is derived from an EMBL/GenBank/DDBJ whole genome shotgun (WGS) entry which is preliminary data.</text>
</comment>